<dbReference type="EMBL" id="CP064942">
    <property type="protein sequence ID" value="QPH56221.1"/>
    <property type="molecule type" value="Genomic_DNA"/>
</dbReference>
<dbReference type="Pfam" id="PF10067">
    <property type="entry name" value="DUF2306"/>
    <property type="match status" value="1"/>
</dbReference>
<feature type="transmembrane region" description="Helical" evidence="1">
    <location>
        <begin position="54"/>
        <end position="81"/>
    </location>
</feature>
<evidence type="ECO:0000313" key="3">
    <source>
        <dbReference type="Proteomes" id="UP000594800"/>
    </source>
</evidence>
<keyword evidence="1" id="KW-0472">Membrane</keyword>
<dbReference type="AlphaFoldDB" id="A0A7S9LVS2"/>
<feature type="transmembrane region" description="Helical" evidence="1">
    <location>
        <begin position="93"/>
        <end position="113"/>
    </location>
</feature>
<dbReference type="Proteomes" id="UP000594800">
    <property type="component" value="Chromosome"/>
</dbReference>
<keyword evidence="1" id="KW-1133">Transmembrane helix</keyword>
<reference evidence="2 3" key="1">
    <citation type="submission" date="2020-11" db="EMBL/GenBank/DDBJ databases">
        <title>Description of Pontivivens ytuae sp. nov. isolated from deep sea sediment of Mariana Trench.</title>
        <authorList>
            <person name="Wang Z."/>
            <person name="Sun Q.-L."/>
            <person name="Xu X.-D."/>
            <person name="Tang Y.-Z."/>
            <person name="Zhang J."/>
        </authorList>
    </citation>
    <scope>NUCLEOTIDE SEQUENCE [LARGE SCALE GENOMIC DNA]</scope>
    <source>
        <strain evidence="2 3">MT2928</strain>
    </source>
</reference>
<organism evidence="2 3">
    <name type="scientific">Pontivivens ytuae</name>
    <dbReference type="NCBI Taxonomy" id="2789856"/>
    <lineage>
        <taxon>Bacteria</taxon>
        <taxon>Pseudomonadati</taxon>
        <taxon>Pseudomonadota</taxon>
        <taxon>Alphaproteobacteria</taxon>
        <taxon>Rhodobacterales</taxon>
        <taxon>Paracoccaceae</taxon>
        <taxon>Pontivivens</taxon>
    </lineage>
</organism>
<sequence>MAESVRRGWGGLAGLGLIVLLALPFVIYAAVFGWRGLTSDITAETHFQVAGGTAVNAGLFLHMLTGAMITALAPVQLVGALRRRWPLVHRTTGYLLAACAVPAAVGGLLYIGARGTQGGALMSAGFTVYGLLLLVSAVQAVRMARARRFEAHRAWALRFFVLAIGSWLYRLHYTLWYLATGGLWSEEDFSGGFDIVQNVAFWLPYLVLVELWLRRAGPVER</sequence>
<keyword evidence="3" id="KW-1185">Reference proteome</keyword>
<gene>
    <name evidence="2" type="ORF">I0K15_13930</name>
</gene>
<feature type="transmembrane region" description="Helical" evidence="1">
    <location>
        <begin position="195"/>
        <end position="213"/>
    </location>
</feature>
<keyword evidence="1" id="KW-0812">Transmembrane</keyword>
<name>A0A7S9LVS2_9RHOB</name>
<evidence type="ECO:0000313" key="2">
    <source>
        <dbReference type="EMBL" id="QPH56221.1"/>
    </source>
</evidence>
<feature type="transmembrane region" description="Helical" evidence="1">
    <location>
        <begin position="119"/>
        <end position="143"/>
    </location>
</feature>
<proteinExistence type="predicted"/>
<feature type="transmembrane region" description="Helical" evidence="1">
    <location>
        <begin position="12"/>
        <end position="34"/>
    </location>
</feature>
<evidence type="ECO:0000256" key="1">
    <source>
        <dbReference type="SAM" id="Phobius"/>
    </source>
</evidence>
<dbReference type="KEGG" id="poz:I0K15_13930"/>
<dbReference type="InterPro" id="IPR018750">
    <property type="entry name" value="DUF2306_membrane"/>
</dbReference>
<accession>A0A7S9LVS2</accession>
<protein>
    <submittedName>
        <fullName evidence="2">DUF2306 domain-containing protein</fullName>
    </submittedName>
</protein>
<feature type="transmembrane region" description="Helical" evidence="1">
    <location>
        <begin position="155"/>
        <end position="175"/>
    </location>
</feature>